<keyword evidence="1" id="KW-1133">Transmembrane helix</keyword>
<dbReference type="EMBL" id="AFLV02000065">
    <property type="protein sequence ID" value="EKR62977.1"/>
    <property type="molecule type" value="Genomic_DNA"/>
</dbReference>
<evidence type="ECO:0000256" key="1">
    <source>
        <dbReference type="SAM" id="Phobius"/>
    </source>
</evidence>
<dbReference type="RefSeq" id="WP_004500462.1">
    <property type="nucleotide sequence ID" value="NZ_AFLV02000065.1"/>
</dbReference>
<organism evidence="2 3">
    <name type="scientific">Leptospira weilii str. 2006001853</name>
    <dbReference type="NCBI Taxonomy" id="1001589"/>
    <lineage>
        <taxon>Bacteria</taxon>
        <taxon>Pseudomonadati</taxon>
        <taxon>Spirochaetota</taxon>
        <taxon>Spirochaetia</taxon>
        <taxon>Leptospirales</taxon>
        <taxon>Leptospiraceae</taxon>
        <taxon>Leptospira</taxon>
    </lineage>
</organism>
<evidence type="ECO:0008006" key="4">
    <source>
        <dbReference type="Google" id="ProtNLM"/>
    </source>
</evidence>
<proteinExistence type="predicted"/>
<feature type="transmembrane region" description="Helical" evidence="1">
    <location>
        <begin position="147"/>
        <end position="164"/>
    </location>
</feature>
<comment type="caution">
    <text evidence="2">The sequence shown here is derived from an EMBL/GenBank/DDBJ whole genome shotgun (WGS) entry which is preliminary data.</text>
</comment>
<protein>
    <recommendedName>
        <fullName evidence="4">DUF5683 domain-containing protein</fullName>
    </recommendedName>
</protein>
<keyword evidence="1" id="KW-0472">Membrane</keyword>
<name>A0A828YYX9_9LEPT</name>
<dbReference type="Proteomes" id="UP000001338">
    <property type="component" value="Unassembled WGS sequence"/>
</dbReference>
<accession>A0A828YYX9</accession>
<sequence>MDFLQNKTVFQFRLIVILFMFPSFSLWSAETILLKDGASIKGKVTGQNEKIITIRMENGSVQTLSKNGVLKVIYKDVSEEEAKRIRKEEEAKIRESKSTGDKKKIKKDTILSKSEIRNFRTRSRWDLIWRSAVLPGWGHYKINHKKIGIFYGALFWGGIVLTVLSTEEIERKKSEYKDAALVGQISENLLIREAILNGKRSEYKKSVDEYENIVTGTVLIYFIQLTHSYFTGVNWEKEKIVVPGGAILRKGIQLDSMRETNFLNSKMTDWRAEVRYNWFF</sequence>
<reference evidence="2 3" key="1">
    <citation type="submission" date="2012-10" db="EMBL/GenBank/DDBJ databases">
        <authorList>
            <person name="Harkins D.M."/>
            <person name="Durkin A.S."/>
            <person name="Brinkac L.M."/>
            <person name="Haft D.H."/>
            <person name="Selengut J.D."/>
            <person name="Sanka R."/>
            <person name="DePew J."/>
            <person name="Purushe J."/>
            <person name="Whelen A.C."/>
            <person name="Vinetz J.M."/>
            <person name="Sutton G.G."/>
            <person name="Nierman W.C."/>
            <person name="Fouts D.E."/>
        </authorList>
    </citation>
    <scope>NUCLEOTIDE SEQUENCE [LARGE SCALE GENOMIC DNA]</scope>
    <source>
        <strain evidence="2 3">2006001853</strain>
    </source>
</reference>
<keyword evidence="1" id="KW-0812">Transmembrane</keyword>
<dbReference type="AlphaFoldDB" id="A0A828YYX9"/>
<evidence type="ECO:0000313" key="3">
    <source>
        <dbReference type="Proteomes" id="UP000001338"/>
    </source>
</evidence>
<feature type="transmembrane region" description="Helical" evidence="1">
    <location>
        <begin position="12"/>
        <end position="34"/>
    </location>
</feature>
<dbReference type="NCBIfam" id="NF047433">
    <property type="entry name" value="Lepto_7_Nterm"/>
    <property type="match status" value="1"/>
</dbReference>
<evidence type="ECO:0000313" key="2">
    <source>
        <dbReference type="EMBL" id="EKR62977.1"/>
    </source>
</evidence>
<gene>
    <name evidence="2" type="ORF">LEP1GSC036_2384</name>
</gene>